<dbReference type="CDD" id="cd03809">
    <property type="entry name" value="GT4_MtfB-like"/>
    <property type="match status" value="1"/>
</dbReference>
<name>A0A7X2LUZ3_9BURK</name>
<proteinExistence type="predicted"/>
<accession>A0A7X2LUZ3</accession>
<evidence type="ECO:0000256" key="1">
    <source>
        <dbReference type="ARBA" id="ARBA00022679"/>
    </source>
</evidence>
<reference evidence="4 5" key="1">
    <citation type="submission" date="2019-11" db="EMBL/GenBank/DDBJ databases">
        <title>Novel species isolated from a subtropical stream in China.</title>
        <authorList>
            <person name="Lu H."/>
        </authorList>
    </citation>
    <scope>NUCLEOTIDE SEQUENCE [LARGE SCALE GENOMIC DNA]</scope>
    <source>
        <strain evidence="4 5">FT92W</strain>
    </source>
</reference>
<feature type="domain" description="Glycosyl transferase family 1" evidence="2">
    <location>
        <begin position="229"/>
        <end position="385"/>
    </location>
</feature>
<dbReference type="InterPro" id="IPR001296">
    <property type="entry name" value="Glyco_trans_1"/>
</dbReference>
<protein>
    <submittedName>
        <fullName evidence="4">Glycosyltransferase</fullName>
    </submittedName>
</protein>
<dbReference type="SUPFAM" id="SSF53756">
    <property type="entry name" value="UDP-Glycosyltransferase/glycogen phosphorylase"/>
    <property type="match status" value="1"/>
</dbReference>
<evidence type="ECO:0000259" key="3">
    <source>
        <dbReference type="Pfam" id="PF13439"/>
    </source>
</evidence>
<dbReference type="EMBL" id="WKJJ01000010">
    <property type="protein sequence ID" value="MRV73394.1"/>
    <property type="molecule type" value="Genomic_DNA"/>
</dbReference>
<dbReference type="PANTHER" id="PTHR46401:SF2">
    <property type="entry name" value="GLYCOSYLTRANSFERASE WBBK-RELATED"/>
    <property type="match status" value="1"/>
</dbReference>
<dbReference type="Pfam" id="PF00534">
    <property type="entry name" value="Glycos_transf_1"/>
    <property type="match status" value="1"/>
</dbReference>
<organism evidence="4 5">
    <name type="scientific">Pseudoduganella rivuli</name>
    <dbReference type="NCBI Taxonomy" id="2666085"/>
    <lineage>
        <taxon>Bacteria</taxon>
        <taxon>Pseudomonadati</taxon>
        <taxon>Pseudomonadota</taxon>
        <taxon>Betaproteobacteria</taxon>
        <taxon>Burkholderiales</taxon>
        <taxon>Oxalobacteraceae</taxon>
        <taxon>Telluria group</taxon>
        <taxon>Pseudoduganella</taxon>
    </lineage>
</organism>
<dbReference type="Gene3D" id="3.40.50.2000">
    <property type="entry name" value="Glycogen Phosphorylase B"/>
    <property type="match status" value="2"/>
</dbReference>
<keyword evidence="1 4" id="KW-0808">Transferase</keyword>
<sequence>MKWCAWSGTIPAWQVWLAPSRHCLWPRRCAGCTRLDTLRIGISTTTIEPALTGGRLDGIGVYSRALLRRLPGQGCAVQPYSFAPGGTPLKEGARLPAAFALATLRDLMLPGAVRLKMPDVDLYHATDYRIVRMDCMVVATLHDALTIKHPEWCSPRLRNVKNWLQAKAARKANHVIAHTHFAIRELIECFGVDERHISVVPCGMDEEWLEAPDPADVQATLALHGLQPGYYLTVGTLQPRKNMGRVLEAYLALPPVLRARRQLVIVGQPGWRSESLQAQIRAAQQNGENVIWLDNLTSHDQLRHVYAGAGVFVFPSLYEGFGIPVAEAFASGVPVITSNTTSLPEVTLGAALEVDPLSVAEIGAAMLELARDDALRARYVAAGKARALDLTWADCARKTAAVYHQLLS</sequence>
<dbReference type="AlphaFoldDB" id="A0A7X2LUZ3"/>
<dbReference type="PANTHER" id="PTHR46401">
    <property type="entry name" value="GLYCOSYLTRANSFERASE WBBK-RELATED"/>
    <property type="match status" value="1"/>
</dbReference>
<keyword evidence="5" id="KW-1185">Reference proteome</keyword>
<dbReference type="GO" id="GO:0016757">
    <property type="term" value="F:glycosyltransferase activity"/>
    <property type="evidence" value="ECO:0007669"/>
    <property type="project" value="InterPro"/>
</dbReference>
<dbReference type="Pfam" id="PF13439">
    <property type="entry name" value="Glyco_transf_4"/>
    <property type="match status" value="1"/>
</dbReference>
<dbReference type="Proteomes" id="UP000446768">
    <property type="component" value="Unassembled WGS sequence"/>
</dbReference>
<evidence type="ECO:0000313" key="4">
    <source>
        <dbReference type="EMBL" id="MRV73394.1"/>
    </source>
</evidence>
<dbReference type="InterPro" id="IPR028098">
    <property type="entry name" value="Glyco_trans_4-like_N"/>
</dbReference>
<feature type="domain" description="Glycosyltransferase subfamily 4-like N-terminal" evidence="3">
    <location>
        <begin position="57"/>
        <end position="207"/>
    </location>
</feature>
<evidence type="ECO:0000313" key="5">
    <source>
        <dbReference type="Proteomes" id="UP000446768"/>
    </source>
</evidence>
<gene>
    <name evidence="4" type="ORF">GJ700_16915</name>
</gene>
<evidence type="ECO:0000259" key="2">
    <source>
        <dbReference type="Pfam" id="PF00534"/>
    </source>
</evidence>
<comment type="caution">
    <text evidence="4">The sequence shown here is derived from an EMBL/GenBank/DDBJ whole genome shotgun (WGS) entry which is preliminary data.</text>
</comment>